<reference evidence="13" key="1">
    <citation type="submission" date="2019-08" db="EMBL/GenBank/DDBJ databases">
        <title>The genome of the North American firefly Photinus pyralis.</title>
        <authorList>
            <consortium name="Photinus pyralis genome working group"/>
            <person name="Fallon T.R."/>
            <person name="Sander Lower S.E."/>
            <person name="Weng J.-K."/>
        </authorList>
    </citation>
    <scope>NUCLEOTIDE SEQUENCE</scope>
    <source>
        <strain evidence="13">TRF0915ILg1</strain>
        <tissue evidence="13">Whole body</tissue>
    </source>
</reference>
<keyword evidence="4" id="KW-0378">Hydrolase</keyword>
<organism evidence="13 14">
    <name type="scientific">Ignelater luminosus</name>
    <name type="common">Cucubano</name>
    <name type="synonym">Pyrophorus luminosus</name>
    <dbReference type="NCBI Taxonomy" id="2038154"/>
    <lineage>
        <taxon>Eukaryota</taxon>
        <taxon>Metazoa</taxon>
        <taxon>Ecdysozoa</taxon>
        <taxon>Arthropoda</taxon>
        <taxon>Hexapoda</taxon>
        <taxon>Insecta</taxon>
        <taxon>Pterygota</taxon>
        <taxon>Neoptera</taxon>
        <taxon>Endopterygota</taxon>
        <taxon>Coleoptera</taxon>
        <taxon>Polyphaga</taxon>
        <taxon>Elateriformia</taxon>
        <taxon>Elateroidea</taxon>
        <taxon>Elateridae</taxon>
        <taxon>Agrypninae</taxon>
        <taxon>Pyrophorini</taxon>
        <taxon>Ignelater</taxon>
    </lineage>
</organism>
<keyword evidence="14" id="KW-1185">Reference proteome</keyword>
<dbReference type="Pfam" id="PF25453">
    <property type="entry name" value="DUF7898"/>
    <property type="match status" value="1"/>
</dbReference>
<dbReference type="Pfam" id="PF20470">
    <property type="entry name" value="HTH_61"/>
    <property type="match status" value="1"/>
</dbReference>
<dbReference type="CDD" id="cd18026">
    <property type="entry name" value="DEXHc_POLQ-like"/>
    <property type="match status" value="1"/>
</dbReference>
<dbReference type="GO" id="GO:0016787">
    <property type="term" value="F:hydrolase activity"/>
    <property type="evidence" value="ECO:0007669"/>
    <property type="project" value="UniProtKB-KW"/>
</dbReference>
<dbReference type="Gene3D" id="3.40.50.300">
    <property type="entry name" value="P-loop containing nucleotide triphosphate hydrolases"/>
    <property type="match status" value="2"/>
</dbReference>
<dbReference type="GO" id="GO:0003676">
    <property type="term" value="F:nucleic acid binding"/>
    <property type="evidence" value="ECO:0007669"/>
    <property type="project" value="InterPro"/>
</dbReference>
<name>A0A8K0DL10_IGNLU</name>
<evidence type="ECO:0000256" key="10">
    <source>
        <dbReference type="SAM" id="MobiDB-lite"/>
    </source>
</evidence>
<dbReference type="Pfam" id="PF00271">
    <property type="entry name" value="Helicase_C"/>
    <property type="match status" value="1"/>
</dbReference>
<dbReference type="InterPro" id="IPR048960">
    <property type="entry name" value="POLQ-like_helical"/>
</dbReference>
<protein>
    <recommendedName>
        <fullName evidence="15">Helicase POLQ-like</fullName>
    </recommendedName>
</protein>
<evidence type="ECO:0000256" key="1">
    <source>
        <dbReference type="ARBA" id="ARBA00004123"/>
    </source>
</evidence>
<dbReference type="InterPro" id="IPR001650">
    <property type="entry name" value="Helicase_C-like"/>
</dbReference>
<dbReference type="SUPFAM" id="SSF158702">
    <property type="entry name" value="Sec63 N-terminal domain-like"/>
    <property type="match status" value="1"/>
</dbReference>
<evidence type="ECO:0000256" key="6">
    <source>
        <dbReference type="ARBA" id="ARBA00022840"/>
    </source>
</evidence>
<evidence type="ECO:0000256" key="7">
    <source>
        <dbReference type="ARBA" id="ARBA00023204"/>
    </source>
</evidence>
<dbReference type="GO" id="GO:0005524">
    <property type="term" value="F:ATP binding"/>
    <property type="evidence" value="ECO:0007669"/>
    <property type="project" value="UniProtKB-KW"/>
</dbReference>
<dbReference type="PROSITE" id="PS51194">
    <property type="entry name" value="HELICASE_CTER"/>
    <property type="match status" value="1"/>
</dbReference>
<dbReference type="InterPro" id="IPR050474">
    <property type="entry name" value="Hel308_SKI2-like"/>
</dbReference>
<evidence type="ECO:0000313" key="14">
    <source>
        <dbReference type="Proteomes" id="UP000801492"/>
    </source>
</evidence>
<dbReference type="FunFam" id="3.40.50.300:FF:000813">
    <property type="entry name" value="helicase POLQ-like isoform X1"/>
    <property type="match status" value="1"/>
</dbReference>
<dbReference type="Pfam" id="PF00270">
    <property type="entry name" value="DEAD"/>
    <property type="match status" value="1"/>
</dbReference>
<dbReference type="InterPro" id="IPR027417">
    <property type="entry name" value="P-loop_NTPase"/>
</dbReference>
<dbReference type="SUPFAM" id="SSF52540">
    <property type="entry name" value="P-loop containing nucleoside triphosphate hydrolases"/>
    <property type="match status" value="1"/>
</dbReference>
<dbReference type="Gene3D" id="1.10.150.20">
    <property type="entry name" value="5' to 3' exonuclease, C-terminal subdomain"/>
    <property type="match status" value="1"/>
</dbReference>
<evidence type="ECO:0000313" key="13">
    <source>
        <dbReference type="EMBL" id="KAF2905257.1"/>
    </source>
</evidence>
<dbReference type="Proteomes" id="UP000801492">
    <property type="component" value="Unassembled WGS sequence"/>
</dbReference>
<keyword evidence="5" id="KW-0347">Helicase</keyword>
<dbReference type="Pfam" id="PF21099">
    <property type="entry name" value="POLQ_helical"/>
    <property type="match status" value="1"/>
</dbReference>
<dbReference type="SMART" id="SM00490">
    <property type="entry name" value="HELICc"/>
    <property type="match status" value="1"/>
</dbReference>
<dbReference type="PANTHER" id="PTHR47961">
    <property type="entry name" value="DNA POLYMERASE THETA, PUTATIVE (AFU_ORTHOLOGUE AFUA_1G05260)-RELATED"/>
    <property type="match status" value="1"/>
</dbReference>
<dbReference type="EMBL" id="VTPC01000575">
    <property type="protein sequence ID" value="KAF2905257.1"/>
    <property type="molecule type" value="Genomic_DNA"/>
</dbReference>
<feature type="domain" description="Helicase C-terminal" evidence="12">
    <location>
        <begin position="733"/>
        <end position="920"/>
    </location>
</feature>
<dbReference type="InterPro" id="IPR046931">
    <property type="entry name" value="HTH_61"/>
</dbReference>
<dbReference type="GO" id="GO:0006302">
    <property type="term" value="P:double-strand break repair"/>
    <property type="evidence" value="ECO:0007669"/>
    <property type="project" value="UniProtKB-ARBA"/>
</dbReference>
<evidence type="ECO:0000259" key="11">
    <source>
        <dbReference type="PROSITE" id="PS51192"/>
    </source>
</evidence>
<evidence type="ECO:0000256" key="3">
    <source>
        <dbReference type="ARBA" id="ARBA00022763"/>
    </source>
</evidence>
<feature type="domain" description="Helicase ATP-binding" evidence="11">
    <location>
        <begin position="511"/>
        <end position="683"/>
    </location>
</feature>
<evidence type="ECO:0000256" key="9">
    <source>
        <dbReference type="ARBA" id="ARBA00048988"/>
    </source>
</evidence>
<comment type="catalytic activity">
    <reaction evidence="9">
        <text>ATP + H2O = ADP + phosphate + H(+)</text>
        <dbReference type="Rhea" id="RHEA:13065"/>
        <dbReference type="ChEBI" id="CHEBI:15377"/>
        <dbReference type="ChEBI" id="CHEBI:15378"/>
        <dbReference type="ChEBI" id="CHEBI:30616"/>
        <dbReference type="ChEBI" id="CHEBI:43474"/>
        <dbReference type="ChEBI" id="CHEBI:456216"/>
        <dbReference type="EC" id="5.6.2.4"/>
    </reaction>
</comment>
<keyword evidence="7" id="KW-0234">DNA repair</keyword>
<dbReference type="CDD" id="cd18795">
    <property type="entry name" value="SF2_C_Ski2"/>
    <property type="match status" value="1"/>
</dbReference>
<evidence type="ECO:0000256" key="2">
    <source>
        <dbReference type="ARBA" id="ARBA00022741"/>
    </source>
</evidence>
<dbReference type="SMART" id="SM00487">
    <property type="entry name" value="DEXDc"/>
    <property type="match status" value="1"/>
</dbReference>
<feature type="region of interest" description="Disordered" evidence="10">
    <location>
        <begin position="293"/>
        <end position="354"/>
    </location>
</feature>
<evidence type="ECO:0000259" key="12">
    <source>
        <dbReference type="PROSITE" id="PS51194"/>
    </source>
</evidence>
<dbReference type="GO" id="GO:0043138">
    <property type="term" value="F:3'-5' DNA helicase activity"/>
    <property type="evidence" value="ECO:0007669"/>
    <property type="project" value="UniProtKB-EC"/>
</dbReference>
<dbReference type="InterPro" id="IPR014001">
    <property type="entry name" value="Helicase_ATP-bd"/>
</dbReference>
<evidence type="ECO:0008006" key="15">
    <source>
        <dbReference type="Google" id="ProtNLM"/>
    </source>
</evidence>
<dbReference type="OrthoDB" id="2320933at2759"/>
<accession>A0A8K0DL10</accession>
<keyword evidence="6" id="KW-0067">ATP-binding</keyword>
<sequence>MANSCRNKLEEYRSFLQVNDKDGENEIRVTSGNCQPLIKTDSKKQKQRLNLSLSSQSDNESKSCQLEKIQLSNNSSASSLNSVDKVIKIQEKNAKKQINNNVNNKGKQSTEDKIHSCDLNSDLELFNIIHLDDKSDSEIGNSNKRTFAQVNFTKVTPSPKPSSKKQIMKRRISTDFNDSFNINAEDFENAISKSWLEANVTNKAIKNNKNSESPNLFSPSSSESLLKHSEVRNSDNFSVFVSPVINKSKKKLLPCFTQTNCESQYSQLLKSSQVQKQLDEVISREQEIIGKQNSSPNILQNNNKINSLGNIQQPNLESSELSIGSTRGKRKSSESSFSSAKIQKTNDPENQENESFFNCSKFETVPETLRNNEFNSSQYRKGMTQLFERMERSICQFGPVHDDKENDVQSNQIITGTDWPDDSFMANLSLEGLIERTENGSISDVIKRALKENVGKAVRPRNLVNRTIVNTGVTFRELGTFYGLPNKIMELIKLYKGIDKLYDWQDECLKLPAVKQRKNLIYSLPTSGGKTLVAEILLLREIMCRRHNVIFVLPYVAIVQEKVWALSPFAVALDFLIEEYAAGKGTYPPKKRRHKNSVYVATTEKAVGLINSLVEQGRSEELGLVIIDELHLIGDEQRGGTLEALLTKLMCLNEDIQIVGMSATIGNLSDIQQFLKAEVYTRNFRPVELTEYVKCGKEIAKVNWNTDDENIFEIVRTVDFSYSEAVAKMDPDRLGGLVMEVIPKGSCLIFCSTKNSCENVTRLLAKIVLPRLKEYKTKEKQQLINTLKNETGTLCSILKTSIPFGIAYHHSGLTTDERKLIEEGYRSGIICLICCTSTLAAGVNLPAKRVIIRKPYIAREFISLSRYKQMVGRAGRAGFGEIGESILICEKQDLPKVKKLFMSPMDQTLSRMHDASGNHLRHLFLSCISLKTADTKAQLETVANSTLLAVQQKKLNVDLKVLTKQAISNLFKYGAVQLFSDKSAKSSTTPLNDISVQMNLSSISVSSSNSSHNTGTNGRKSLLLRNDDKLIVSKLGSAAIKGCLELSKAHLLYEDLQKAQESLVLIDCLHLLYLVTPYSVVEQIKFQKNHSYSILSRLGEKERKTAAILGITNACIMRLYSNQNIKSVDERVLNRFYLALMLYDLWNEVPVIEVSEKYQINRGIVQNLMTNAASFASNVVNFCEELEEFWAFAYLLKGMSQRLEHCCCKELLPLMELPAVKQGRARQLYNAGFKSLQSIAKADANELIQTIEFISRRLANQLIAAAKLLLLEKVETLREEAEDVLDGVENPKLLLNHSFFIK</sequence>
<feature type="compositionally biased region" description="Polar residues" evidence="10">
    <location>
        <begin position="293"/>
        <end position="325"/>
    </location>
</feature>
<keyword evidence="3" id="KW-0227">DNA damage</keyword>
<dbReference type="PANTHER" id="PTHR47961:SF12">
    <property type="entry name" value="HELICASE POLQ-LIKE"/>
    <property type="match status" value="1"/>
</dbReference>
<dbReference type="GO" id="GO:0005634">
    <property type="term" value="C:nucleus"/>
    <property type="evidence" value="ECO:0007669"/>
    <property type="project" value="UniProtKB-SubCell"/>
</dbReference>
<evidence type="ECO:0000256" key="8">
    <source>
        <dbReference type="ARBA" id="ARBA00023242"/>
    </source>
</evidence>
<evidence type="ECO:0000256" key="5">
    <source>
        <dbReference type="ARBA" id="ARBA00022806"/>
    </source>
</evidence>
<dbReference type="PROSITE" id="PS51192">
    <property type="entry name" value="HELICASE_ATP_BIND_1"/>
    <property type="match status" value="1"/>
</dbReference>
<evidence type="ECO:0000256" key="4">
    <source>
        <dbReference type="ARBA" id="ARBA00022801"/>
    </source>
</evidence>
<gene>
    <name evidence="13" type="ORF">ILUMI_00908</name>
</gene>
<keyword evidence="8" id="KW-0539">Nucleus</keyword>
<proteinExistence type="predicted"/>
<comment type="caution">
    <text evidence="13">The sequence shown here is derived from an EMBL/GenBank/DDBJ whole genome shotgun (WGS) entry which is preliminary data.</text>
</comment>
<comment type="subcellular location">
    <subcellularLocation>
        <location evidence="1">Nucleus</location>
    </subcellularLocation>
</comment>
<keyword evidence="2" id="KW-0547">Nucleotide-binding</keyword>
<dbReference type="Gene3D" id="1.10.3380.20">
    <property type="match status" value="1"/>
</dbReference>
<dbReference type="InterPro" id="IPR057220">
    <property type="entry name" value="DUF7898"/>
</dbReference>
<dbReference type="InterPro" id="IPR011545">
    <property type="entry name" value="DEAD/DEAH_box_helicase_dom"/>
</dbReference>